<dbReference type="STRING" id="1166337.SAMN05192580_2274"/>
<reference evidence="1 2" key="1">
    <citation type="submission" date="2016-10" db="EMBL/GenBank/DDBJ databases">
        <authorList>
            <person name="de Groot N.N."/>
        </authorList>
    </citation>
    <scope>NUCLEOTIDE SEQUENCE [LARGE SCALE GENOMIC DNA]</scope>
    <source>
        <strain evidence="1 2">S5-249</strain>
    </source>
</reference>
<accession>A0A1I6L4H0</accession>
<keyword evidence="2" id="KW-1185">Reference proteome</keyword>
<sequence length="291" mass="31307">MGVDDEMPSWTLLSDNSFDWPSELRAASYKKAEKAGKIGPVIDALEKSEKHFKGIDFPYQWVTSNPTTHLNWQKHALSFMNGDAKKLASNLAEIRTRAKTKAGDKDVAACKDSKAALAAIIKAADTHVKLVQAAVIKKQVDELNELFGERRAEAVAKKLGSLIDEVKGVAGKKHPELPAAKKLLLGAGKAETPEEAKPDLEEAAELLTEASADMTGALSDLIKAKKEGMPANGLADGDYNTLARIASTLAPFAKSGNAWTKKFDLRTMLDAFKTISVQAASFDAVAKKMKG</sequence>
<gene>
    <name evidence="1" type="ORF">SAMN05192580_2274</name>
</gene>
<name>A0A1I6L4H0_9SPHN</name>
<dbReference type="EMBL" id="FOZG01000002">
    <property type="protein sequence ID" value="SFR98334.1"/>
    <property type="molecule type" value="Genomic_DNA"/>
</dbReference>
<evidence type="ECO:0000313" key="1">
    <source>
        <dbReference type="EMBL" id="SFR98334.1"/>
    </source>
</evidence>
<organism evidence="1 2">
    <name type="scientific">Sphingomonas jatrophae</name>
    <dbReference type="NCBI Taxonomy" id="1166337"/>
    <lineage>
        <taxon>Bacteria</taxon>
        <taxon>Pseudomonadati</taxon>
        <taxon>Pseudomonadota</taxon>
        <taxon>Alphaproteobacteria</taxon>
        <taxon>Sphingomonadales</taxon>
        <taxon>Sphingomonadaceae</taxon>
        <taxon>Sphingomonas</taxon>
    </lineage>
</organism>
<evidence type="ECO:0000313" key="2">
    <source>
        <dbReference type="Proteomes" id="UP000198824"/>
    </source>
</evidence>
<dbReference type="AlphaFoldDB" id="A0A1I6L4H0"/>
<protein>
    <submittedName>
        <fullName evidence="1">Uncharacterized protein</fullName>
    </submittedName>
</protein>
<proteinExistence type="predicted"/>
<dbReference type="Proteomes" id="UP000198824">
    <property type="component" value="Unassembled WGS sequence"/>
</dbReference>